<gene>
    <name evidence="8" type="ORF">GF1_13460</name>
</gene>
<evidence type="ECO:0000256" key="1">
    <source>
        <dbReference type="ARBA" id="ARBA00004141"/>
    </source>
</evidence>
<organism evidence="8 9">
    <name type="scientific">Desulfolithobacter dissulfuricans</name>
    <dbReference type="NCBI Taxonomy" id="2795293"/>
    <lineage>
        <taxon>Bacteria</taxon>
        <taxon>Pseudomonadati</taxon>
        <taxon>Thermodesulfobacteriota</taxon>
        <taxon>Desulfobulbia</taxon>
        <taxon>Desulfobulbales</taxon>
        <taxon>Desulfobulbaceae</taxon>
        <taxon>Desulfolithobacter</taxon>
    </lineage>
</organism>
<dbReference type="PANTHER" id="PTHR36838:SF4">
    <property type="entry name" value="AUXIN EFFLUX CARRIER FAMILY PROTEIN"/>
    <property type="match status" value="1"/>
</dbReference>
<dbReference type="GO" id="GO:0016020">
    <property type="term" value="C:membrane"/>
    <property type="evidence" value="ECO:0007669"/>
    <property type="project" value="UniProtKB-SubCell"/>
</dbReference>
<feature type="transmembrane region" description="Helical" evidence="7">
    <location>
        <begin position="126"/>
        <end position="147"/>
    </location>
</feature>
<dbReference type="GO" id="GO:0055085">
    <property type="term" value="P:transmembrane transport"/>
    <property type="evidence" value="ECO:0007669"/>
    <property type="project" value="InterPro"/>
</dbReference>
<dbReference type="EMBL" id="AP024233">
    <property type="protein sequence ID" value="BCO08970.1"/>
    <property type="molecule type" value="Genomic_DNA"/>
</dbReference>
<feature type="transmembrane region" description="Helical" evidence="7">
    <location>
        <begin position="193"/>
        <end position="214"/>
    </location>
</feature>
<keyword evidence="5 7" id="KW-1133">Transmembrane helix</keyword>
<dbReference type="InterPro" id="IPR004776">
    <property type="entry name" value="Mem_transp_PIN-like"/>
</dbReference>
<protein>
    <submittedName>
        <fullName evidence="8">Membrane protein</fullName>
    </submittedName>
</protein>
<feature type="transmembrane region" description="Helical" evidence="7">
    <location>
        <begin position="31"/>
        <end position="53"/>
    </location>
</feature>
<dbReference type="PANTHER" id="PTHR36838">
    <property type="entry name" value="AUXIN EFFLUX CARRIER FAMILY PROTEIN"/>
    <property type="match status" value="1"/>
</dbReference>
<name>A0A915U194_9BACT</name>
<dbReference type="KEGG" id="ddu:GF1_13460"/>
<dbReference type="AlphaFoldDB" id="A0A915U194"/>
<feature type="transmembrane region" description="Helical" evidence="7">
    <location>
        <begin position="159"/>
        <end position="181"/>
    </location>
</feature>
<keyword evidence="2" id="KW-0813">Transport</keyword>
<keyword evidence="4 7" id="KW-0812">Transmembrane</keyword>
<feature type="transmembrane region" description="Helical" evidence="7">
    <location>
        <begin position="284"/>
        <end position="307"/>
    </location>
</feature>
<dbReference type="Pfam" id="PF03547">
    <property type="entry name" value="Mem_trans"/>
    <property type="match status" value="2"/>
</dbReference>
<evidence type="ECO:0000256" key="5">
    <source>
        <dbReference type="ARBA" id="ARBA00022989"/>
    </source>
</evidence>
<keyword evidence="6 7" id="KW-0472">Membrane</keyword>
<evidence type="ECO:0000256" key="7">
    <source>
        <dbReference type="SAM" id="Phobius"/>
    </source>
</evidence>
<proteinExistence type="predicted"/>
<keyword evidence="9" id="KW-1185">Reference proteome</keyword>
<comment type="subcellular location">
    <subcellularLocation>
        <location evidence="1">Membrane</location>
        <topology evidence="1">Multi-pass membrane protein</topology>
    </subcellularLocation>
</comment>
<sequence length="309" mass="33142">MGQVIEIVLPVFLVIALGYGIRRFGLVDDLFITQVNGLVFYVCLPLLLFYKIGQADFSVNFNPQLVLATSVATGCCFVLAYLYGKWRDFPPAVHGVFCQGSFRGNLAYIGLAIVYNGYGDAGLTRAGILLGFLVPVLNFFAILALILPQRRQRTGYPEIVKMILVNPLILASLVGILWSFFELPIPTILDRSLHIASGMTLPLALLSIGGSFSLKNLRGDFCMAALATTMKLVLLPLITAALMLLLGITGLDFAIGLLMAGAPTAVATYIMASQMGADGELAGTIVMMATGFSALSYTLLLLSLHAFGM</sequence>
<keyword evidence="3" id="KW-1003">Cell membrane</keyword>
<accession>A0A915U194</accession>
<evidence type="ECO:0000313" key="9">
    <source>
        <dbReference type="Proteomes" id="UP001063350"/>
    </source>
</evidence>
<evidence type="ECO:0000256" key="4">
    <source>
        <dbReference type="ARBA" id="ARBA00022692"/>
    </source>
</evidence>
<reference evidence="8" key="1">
    <citation type="submission" date="2020-12" db="EMBL/GenBank/DDBJ databases">
        <title>Desulfobium dissulfuricans gen. nov., sp. nov., a novel mesophilic, sulfate-reducing bacterium isolated from a deep-sea hydrothermal vent.</title>
        <authorList>
            <person name="Hashimoto Y."/>
            <person name="Tame A."/>
            <person name="Sawayama S."/>
            <person name="Miyazaki J."/>
            <person name="Takai K."/>
            <person name="Nakagawa S."/>
        </authorList>
    </citation>
    <scope>NUCLEOTIDE SEQUENCE</scope>
    <source>
        <strain evidence="8">GF1</strain>
    </source>
</reference>
<evidence type="ECO:0000256" key="2">
    <source>
        <dbReference type="ARBA" id="ARBA00022448"/>
    </source>
</evidence>
<feature type="transmembrane region" description="Helical" evidence="7">
    <location>
        <begin position="253"/>
        <end position="272"/>
    </location>
</feature>
<dbReference type="Proteomes" id="UP001063350">
    <property type="component" value="Chromosome"/>
</dbReference>
<evidence type="ECO:0000313" key="8">
    <source>
        <dbReference type="EMBL" id="BCO08970.1"/>
    </source>
</evidence>
<feature type="transmembrane region" description="Helical" evidence="7">
    <location>
        <begin position="221"/>
        <end position="247"/>
    </location>
</feature>
<feature type="transmembrane region" description="Helical" evidence="7">
    <location>
        <begin position="65"/>
        <end position="84"/>
    </location>
</feature>
<evidence type="ECO:0000256" key="6">
    <source>
        <dbReference type="ARBA" id="ARBA00023136"/>
    </source>
</evidence>
<dbReference type="RefSeq" id="WP_267928844.1">
    <property type="nucleotide sequence ID" value="NZ_AP024233.1"/>
</dbReference>
<feature type="transmembrane region" description="Helical" evidence="7">
    <location>
        <begin position="7"/>
        <end position="25"/>
    </location>
</feature>
<evidence type="ECO:0000256" key="3">
    <source>
        <dbReference type="ARBA" id="ARBA00022475"/>
    </source>
</evidence>